<dbReference type="RefSeq" id="WP_120018368.1">
    <property type="nucleotide sequence ID" value="NZ_QZWZ01000047.1"/>
</dbReference>
<proteinExistence type="predicted"/>
<reference evidence="2 3" key="1">
    <citation type="submission" date="2018-09" db="EMBL/GenBank/DDBJ databases">
        <title>Mesorhizobium carmichaelinearum sp. nov. isolated from Carmichaelinea spp. root nodules in New Zealand.</title>
        <authorList>
            <person name="De Meyer S.E."/>
        </authorList>
    </citation>
    <scope>NUCLEOTIDE SEQUENCE [LARGE SCALE GENOMIC DNA]</scope>
    <source>
        <strain evidence="2 3">ICMP19557</strain>
    </source>
</reference>
<name>A0A3A5K889_9HYPH</name>
<dbReference type="AlphaFoldDB" id="A0A3A5K889"/>
<comment type="caution">
    <text evidence="2">The sequence shown here is derived from an EMBL/GenBank/DDBJ whole genome shotgun (WGS) entry which is preliminary data.</text>
</comment>
<gene>
    <name evidence="2" type="ORF">D3227_33090</name>
</gene>
<feature type="domain" description="DUF6538" evidence="1">
    <location>
        <begin position="14"/>
        <end position="66"/>
    </location>
</feature>
<organism evidence="2 3">
    <name type="scientific">Mesorhizobium waimense</name>
    <dbReference type="NCBI Taxonomy" id="1300307"/>
    <lineage>
        <taxon>Bacteria</taxon>
        <taxon>Pseudomonadati</taxon>
        <taxon>Pseudomonadota</taxon>
        <taxon>Alphaproteobacteria</taxon>
        <taxon>Hyphomicrobiales</taxon>
        <taxon>Phyllobacteriaceae</taxon>
        <taxon>Mesorhizobium</taxon>
    </lineage>
</organism>
<dbReference type="EMBL" id="QZWZ01000047">
    <property type="protein sequence ID" value="RJT28923.1"/>
    <property type="molecule type" value="Genomic_DNA"/>
</dbReference>
<sequence>MVLRMNHPWPHPDSGIYWYRKRVPERLKPLVGKTEERISLRTRDPEQARIEFARVCLEVQQRWRELSAGPRSLSERQAAGLAGEIYDAMVKEHGDNPSRMPGRSLALMLDQAALRRGSVRMIPLPDKRPSVAGTV</sequence>
<dbReference type="OrthoDB" id="9784724at2"/>
<evidence type="ECO:0000259" key="1">
    <source>
        <dbReference type="Pfam" id="PF20172"/>
    </source>
</evidence>
<protein>
    <recommendedName>
        <fullName evidence="1">DUF6538 domain-containing protein</fullName>
    </recommendedName>
</protein>
<dbReference type="InterPro" id="IPR046668">
    <property type="entry name" value="DUF6538"/>
</dbReference>
<evidence type="ECO:0000313" key="2">
    <source>
        <dbReference type="EMBL" id="RJT28923.1"/>
    </source>
</evidence>
<dbReference type="Proteomes" id="UP000272706">
    <property type="component" value="Unassembled WGS sequence"/>
</dbReference>
<evidence type="ECO:0000313" key="3">
    <source>
        <dbReference type="Proteomes" id="UP000272706"/>
    </source>
</evidence>
<dbReference type="Pfam" id="PF20172">
    <property type="entry name" value="DUF6538"/>
    <property type="match status" value="1"/>
</dbReference>
<keyword evidence="3" id="KW-1185">Reference proteome</keyword>
<accession>A0A3A5K889</accession>